<sequence length="89" mass="10466">MRIRQWVEAHGIERPEYEPELEDLMEVSPYEKPSELQNKCAMLYNSLLSAQYQLNNLNNSVIDQEARIKFTQKVIDSALKLVQEIKEQV</sequence>
<comment type="caution">
    <text evidence="1">The sequence shown here is derived from an EMBL/GenBank/DDBJ whole genome shotgun (WGS) entry which is preliminary data.</text>
</comment>
<evidence type="ECO:0000313" key="1">
    <source>
        <dbReference type="EMBL" id="MFB2891955.1"/>
    </source>
</evidence>
<gene>
    <name evidence="1" type="ORF">ACE1CI_03310</name>
</gene>
<dbReference type="EMBL" id="JBHFNR010000019">
    <property type="protein sequence ID" value="MFB2891955.1"/>
    <property type="molecule type" value="Genomic_DNA"/>
</dbReference>
<name>A0ABV4XJR8_9CYAN</name>
<protein>
    <recommendedName>
        <fullName evidence="3">Rubisco LSMT substrate-binding domain-containing protein</fullName>
    </recommendedName>
</protein>
<proteinExistence type="predicted"/>
<keyword evidence="2" id="KW-1185">Reference proteome</keyword>
<dbReference type="RefSeq" id="WP_413261632.1">
    <property type="nucleotide sequence ID" value="NZ_JBHFNR010000019.1"/>
</dbReference>
<dbReference type="Proteomes" id="UP001576784">
    <property type="component" value="Unassembled WGS sequence"/>
</dbReference>
<reference evidence="1 2" key="1">
    <citation type="submission" date="2024-09" db="EMBL/GenBank/DDBJ databases">
        <title>Floridaenema gen nov. (Aerosakkonemataceae, Aerosakkonematales ord. nov., Cyanobacteria) from benthic tropical and subtropical fresh waters, with the description of four new species.</title>
        <authorList>
            <person name="Moretto J.A."/>
            <person name="Berthold D.E."/>
            <person name="Lefler F.W."/>
            <person name="Huang I.-S."/>
            <person name="Laughinghouse H. IV."/>
        </authorList>
    </citation>
    <scope>NUCLEOTIDE SEQUENCE [LARGE SCALE GENOMIC DNA]</scope>
    <source>
        <strain evidence="1 2">BLCC-F50</strain>
    </source>
</reference>
<accession>A0ABV4XJR8</accession>
<evidence type="ECO:0008006" key="3">
    <source>
        <dbReference type="Google" id="ProtNLM"/>
    </source>
</evidence>
<evidence type="ECO:0000313" key="2">
    <source>
        <dbReference type="Proteomes" id="UP001576784"/>
    </source>
</evidence>
<organism evidence="1 2">
    <name type="scientific">Floridaenema flaviceps BLCC-F50</name>
    <dbReference type="NCBI Taxonomy" id="3153642"/>
    <lineage>
        <taxon>Bacteria</taxon>
        <taxon>Bacillati</taxon>
        <taxon>Cyanobacteriota</taxon>
        <taxon>Cyanophyceae</taxon>
        <taxon>Oscillatoriophycideae</taxon>
        <taxon>Aerosakkonematales</taxon>
        <taxon>Aerosakkonemataceae</taxon>
        <taxon>Floridanema</taxon>
        <taxon>Floridanema flaviceps</taxon>
    </lineage>
</organism>